<evidence type="ECO:0000313" key="2">
    <source>
        <dbReference type="EMBL" id="KGM47974.1"/>
    </source>
</evidence>
<evidence type="ECO:0000313" key="3">
    <source>
        <dbReference type="Proteomes" id="UP000030004"/>
    </source>
</evidence>
<dbReference type="Proteomes" id="UP000030004">
    <property type="component" value="Unassembled WGS sequence"/>
</dbReference>
<name>A0A0A0EC05_9RHOB</name>
<gene>
    <name evidence="2" type="ORF">ATO9_15375</name>
</gene>
<dbReference type="InterPro" id="IPR002931">
    <property type="entry name" value="Transglutaminase-like"/>
</dbReference>
<proteinExistence type="predicted"/>
<dbReference type="OrthoDB" id="9804023at2"/>
<reference evidence="2 3" key="1">
    <citation type="journal article" date="2015" name="Antonie Van Leeuwenhoek">
        <title>Pseudooceanicola atlanticus gen. nov. sp. nov., isolated from surface seawater of the Atlantic Ocean and reclassification of Oceanicola batsensis, Oceanicola marinus, Oceanicola nitratireducens, Oceanicola nanhaiensis, Oceanicola antarcticus and Oceanicola flagellatus, as Pseudooceanicola batsensis comb. nov., Pseudooceanicola marinus comb. nov., Pseudooceanicola nitratireducens comb. nov., Pseudooceanicola nanhaiensis comb. nov., Pseudooceanicola antarcticus comb. nov., and Pseudooceanicola flagellatus comb. nov.</title>
        <authorList>
            <person name="Lai Q."/>
            <person name="Li G."/>
            <person name="Liu X."/>
            <person name="Du Y."/>
            <person name="Sun F."/>
            <person name="Shao Z."/>
        </authorList>
    </citation>
    <scope>NUCLEOTIDE SEQUENCE [LARGE SCALE GENOMIC DNA]</scope>
    <source>
        <strain evidence="2 3">22II-s11g</strain>
    </source>
</reference>
<evidence type="ECO:0000259" key="1">
    <source>
        <dbReference type="SMART" id="SM00460"/>
    </source>
</evidence>
<organism evidence="2 3">
    <name type="scientific">Pseudooceanicola atlanticus</name>
    <dbReference type="NCBI Taxonomy" id="1461694"/>
    <lineage>
        <taxon>Bacteria</taxon>
        <taxon>Pseudomonadati</taxon>
        <taxon>Pseudomonadota</taxon>
        <taxon>Alphaproteobacteria</taxon>
        <taxon>Rhodobacterales</taxon>
        <taxon>Paracoccaceae</taxon>
        <taxon>Pseudooceanicola</taxon>
    </lineage>
</organism>
<protein>
    <submittedName>
        <fullName evidence="2">Transglutaminase</fullName>
    </submittedName>
</protein>
<dbReference type="PANTHER" id="PTHR33490">
    <property type="entry name" value="BLR5614 PROTEIN-RELATED"/>
    <property type="match status" value="1"/>
</dbReference>
<accession>A0A0A0EC05</accession>
<keyword evidence="3" id="KW-1185">Reference proteome</keyword>
<dbReference type="STRING" id="1461694.ATO9_15375"/>
<dbReference type="PANTHER" id="PTHR33490:SF7">
    <property type="entry name" value="BLR2979 PROTEIN"/>
    <property type="match status" value="1"/>
</dbReference>
<dbReference type="SUPFAM" id="SSF54001">
    <property type="entry name" value="Cysteine proteinases"/>
    <property type="match status" value="1"/>
</dbReference>
<dbReference type="RefSeq" id="WP_043751076.1">
    <property type="nucleotide sequence ID" value="NZ_AQQX01000006.1"/>
</dbReference>
<sequence length="293" mass="32636">MLYDVTLRIDYTYSHPRDQTRNLLRLLPIDIPNLQRIPEWKLALTPLPSERYGFVDFFGNNVTSAAWHSPIEEVKISLSFRAERLTEPARFMMSPDIDQLGHVLASLRDATPLSPLHFTTPTRRAPIETVMTNFAHDHLAPGLSALDAVQAIGRAIYTEMTYSSDATDVDTEALDAFEKRAGVCQDFAHIMIACLRGVGIPAGYVSGFLRTFPPPGKEKLVGVDAMHAWVRAWVGPEVGWVEFDPTNNQFAGTDYITIGYGRDYDDIAPVRGTMRGVGRQSSRQSVDVQPVEA</sequence>
<dbReference type="Gene3D" id="3.10.620.30">
    <property type="match status" value="1"/>
</dbReference>
<dbReference type="InterPro" id="IPR038765">
    <property type="entry name" value="Papain-like_cys_pep_sf"/>
</dbReference>
<dbReference type="Pfam" id="PF08379">
    <property type="entry name" value="Bact_transglu_N"/>
    <property type="match status" value="1"/>
</dbReference>
<dbReference type="InterPro" id="IPR013589">
    <property type="entry name" value="Bac_transglu_N"/>
</dbReference>
<dbReference type="SMART" id="SM00460">
    <property type="entry name" value="TGc"/>
    <property type="match status" value="1"/>
</dbReference>
<dbReference type="Pfam" id="PF01841">
    <property type="entry name" value="Transglut_core"/>
    <property type="match status" value="1"/>
</dbReference>
<comment type="caution">
    <text evidence="2">The sequence shown here is derived from an EMBL/GenBank/DDBJ whole genome shotgun (WGS) entry which is preliminary data.</text>
</comment>
<dbReference type="AlphaFoldDB" id="A0A0A0EC05"/>
<dbReference type="eggNOG" id="COG1305">
    <property type="taxonomic scope" value="Bacteria"/>
</dbReference>
<dbReference type="EMBL" id="AQQX01000006">
    <property type="protein sequence ID" value="KGM47974.1"/>
    <property type="molecule type" value="Genomic_DNA"/>
</dbReference>
<feature type="domain" description="Transglutaminase-like" evidence="1">
    <location>
        <begin position="176"/>
        <end position="247"/>
    </location>
</feature>